<dbReference type="InterPro" id="IPR001078">
    <property type="entry name" value="2-oxoacid_DH_actylTfrase"/>
</dbReference>
<comment type="similarity">
    <text evidence="2 4">Belongs to the 2-oxoacid dehydrogenase family.</text>
</comment>
<dbReference type="SUPFAM" id="SSF51230">
    <property type="entry name" value="Single hybrid motif"/>
    <property type="match status" value="1"/>
</dbReference>
<proteinExistence type="inferred from homology"/>
<keyword evidence="4 8" id="KW-0012">Acyltransferase</keyword>
<dbReference type="GO" id="GO:0045254">
    <property type="term" value="C:pyruvate dehydrogenase complex"/>
    <property type="evidence" value="ECO:0007669"/>
    <property type="project" value="InterPro"/>
</dbReference>
<dbReference type="InterPro" id="IPR045257">
    <property type="entry name" value="E2/Pdx1"/>
</dbReference>
<sequence>MANIRPFCMPKWGIEMTEGTIAEWMVKEGEAFSKGQVLCLIETAKITNEVEAEYDAVLKRLLTPASDEAHPVGALLAVFADADTSDAEVDEFIAGFKPAETSVAAKGGGSAPAPAAATPAAPAQAPAREPKKIVTNRAISPEALKLAEAEGVDIEPIEGSGRNGRITYQDVVQALRPERAVSYKGSAQLVEDSPEAFASPLARRIAAQHGISLSSIRGTGARGRISKADVLALVKPTTAAAPVFGAPFELVVNQPSVQPFDKVRKVVAKRLTEAKQTIPHFYLRVSASVDALMDLRKTANLVLGTRASINDYIVKAVALALVKHPDVNVQVHGDSVHSFPHADVAIAVASPKGLVTPIVRQADRMHIAQIAATTRALIDKAQAGKLGYEDMDGGTFSVSNLGMFGIEQFDAIINPPQGAILAVGGANRVAVEADNGGIAFETRIQLTMSVDHRAIDGAAGAQFLQTLKGLLEAPEGLFQ</sequence>
<evidence type="ECO:0000313" key="8">
    <source>
        <dbReference type="EMBL" id="KHS45009.1"/>
    </source>
</evidence>
<feature type="domain" description="Peripheral subunit-binding (PSBD)" evidence="7">
    <location>
        <begin position="138"/>
        <end position="175"/>
    </location>
</feature>
<keyword evidence="9" id="KW-1185">Reference proteome</keyword>
<evidence type="ECO:0000256" key="3">
    <source>
        <dbReference type="ARBA" id="ARBA00022823"/>
    </source>
</evidence>
<evidence type="ECO:0000259" key="7">
    <source>
        <dbReference type="PROSITE" id="PS51826"/>
    </source>
</evidence>
<dbReference type="PANTHER" id="PTHR23151:SF90">
    <property type="entry name" value="DIHYDROLIPOYLLYSINE-RESIDUE ACETYLTRANSFERASE COMPONENT OF PYRUVATE DEHYDROGENASE COMPLEX, MITOCHONDRIAL-RELATED"/>
    <property type="match status" value="1"/>
</dbReference>
<dbReference type="InterPro" id="IPR011053">
    <property type="entry name" value="Single_hybrid_motif"/>
</dbReference>
<evidence type="ECO:0000256" key="2">
    <source>
        <dbReference type="ARBA" id="ARBA00007317"/>
    </source>
</evidence>
<dbReference type="Gene3D" id="3.30.559.10">
    <property type="entry name" value="Chloramphenicol acetyltransferase-like domain"/>
    <property type="match status" value="1"/>
</dbReference>
<organism evidence="8 9">
    <name type="scientific">Novosphingobium subterraneum</name>
    <dbReference type="NCBI Taxonomy" id="48936"/>
    <lineage>
        <taxon>Bacteria</taxon>
        <taxon>Pseudomonadati</taxon>
        <taxon>Pseudomonadota</taxon>
        <taxon>Alphaproteobacteria</taxon>
        <taxon>Sphingomonadales</taxon>
        <taxon>Sphingomonadaceae</taxon>
        <taxon>Novosphingobium</taxon>
    </lineage>
</organism>
<comment type="cofactor">
    <cofactor evidence="1 4">
        <name>(R)-lipoate</name>
        <dbReference type="ChEBI" id="CHEBI:83088"/>
    </cofactor>
</comment>
<evidence type="ECO:0000256" key="5">
    <source>
        <dbReference type="SAM" id="MobiDB-lite"/>
    </source>
</evidence>
<dbReference type="EC" id="2.3.1.-" evidence="4"/>
<dbReference type="InterPro" id="IPR004167">
    <property type="entry name" value="PSBD"/>
</dbReference>
<keyword evidence="8" id="KW-0670">Pyruvate</keyword>
<dbReference type="InterPro" id="IPR023213">
    <property type="entry name" value="CAT-like_dom_sf"/>
</dbReference>
<feature type="domain" description="Peripheral subunit-binding (PSBD)" evidence="7">
    <location>
        <begin position="197"/>
        <end position="234"/>
    </location>
</feature>
<comment type="caution">
    <text evidence="8">The sequence shown here is derived from an EMBL/GenBank/DDBJ whole genome shotgun (WGS) entry which is preliminary data.</text>
</comment>
<evidence type="ECO:0000313" key="9">
    <source>
        <dbReference type="Proteomes" id="UP000031338"/>
    </source>
</evidence>
<name>A0A0B9A370_9SPHN</name>
<dbReference type="Pfam" id="PF02817">
    <property type="entry name" value="E3_binding"/>
    <property type="match status" value="2"/>
</dbReference>
<dbReference type="EMBL" id="JRVC01000014">
    <property type="protein sequence ID" value="KHS45009.1"/>
    <property type="molecule type" value="Genomic_DNA"/>
</dbReference>
<dbReference type="STRING" id="48936.NJ75_02935"/>
<protein>
    <recommendedName>
        <fullName evidence="4">Dihydrolipoamide acetyltransferase component of pyruvate dehydrogenase complex</fullName>
        <ecNumber evidence="4">2.3.1.-</ecNumber>
    </recommendedName>
</protein>
<evidence type="ECO:0000259" key="6">
    <source>
        <dbReference type="PROSITE" id="PS50968"/>
    </source>
</evidence>
<dbReference type="RefSeq" id="WP_039335661.1">
    <property type="nucleotide sequence ID" value="NZ_JRVC01000014.1"/>
</dbReference>
<dbReference type="PANTHER" id="PTHR23151">
    <property type="entry name" value="DIHYDROLIPOAMIDE ACETYL/SUCCINYL-TRANSFERASE-RELATED"/>
    <property type="match status" value="1"/>
</dbReference>
<dbReference type="GO" id="GO:0016746">
    <property type="term" value="F:acyltransferase activity"/>
    <property type="evidence" value="ECO:0007669"/>
    <property type="project" value="UniProtKB-KW"/>
</dbReference>
<dbReference type="Gene3D" id="2.40.50.100">
    <property type="match status" value="1"/>
</dbReference>
<evidence type="ECO:0000256" key="1">
    <source>
        <dbReference type="ARBA" id="ARBA00001938"/>
    </source>
</evidence>
<feature type="compositionally biased region" description="Low complexity" evidence="5">
    <location>
        <begin position="111"/>
        <end position="127"/>
    </location>
</feature>
<feature type="region of interest" description="Disordered" evidence="5">
    <location>
        <begin position="104"/>
        <end position="129"/>
    </location>
</feature>
<dbReference type="Pfam" id="PF00198">
    <property type="entry name" value="2-oxoacid_dh"/>
    <property type="match status" value="1"/>
</dbReference>
<dbReference type="PROSITE" id="PS50968">
    <property type="entry name" value="BIOTINYL_LIPOYL"/>
    <property type="match status" value="1"/>
</dbReference>
<gene>
    <name evidence="8" type="ORF">NJ75_02935</name>
</gene>
<dbReference type="InterPro" id="IPR036625">
    <property type="entry name" value="E3-bd_dom_sf"/>
</dbReference>
<feature type="domain" description="Lipoyl-binding" evidence="6">
    <location>
        <begin position="4"/>
        <end position="80"/>
    </location>
</feature>
<dbReference type="GO" id="GO:0006086">
    <property type="term" value="P:pyruvate decarboxylation to acetyl-CoA"/>
    <property type="evidence" value="ECO:0007669"/>
    <property type="project" value="InterPro"/>
</dbReference>
<reference evidence="8 9" key="1">
    <citation type="submission" date="2014-10" db="EMBL/GenBank/DDBJ databases">
        <title>Draft genome sequence of Novosphingobium subterraneum DSM 12447.</title>
        <authorList>
            <person name="Gan H.M."/>
            <person name="Gan H.Y."/>
            <person name="Savka M.A."/>
        </authorList>
    </citation>
    <scope>NUCLEOTIDE SEQUENCE [LARGE SCALE GENOMIC DNA]</scope>
    <source>
        <strain evidence="8 9">DSM 12447</strain>
    </source>
</reference>
<keyword evidence="4 8" id="KW-0808">Transferase</keyword>
<dbReference type="Proteomes" id="UP000031338">
    <property type="component" value="Unassembled WGS sequence"/>
</dbReference>
<dbReference type="Pfam" id="PF00364">
    <property type="entry name" value="Biotin_lipoyl"/>
    <property type="match status" value="1"/>
</dbReference>
<dbReference type="PATRIC" id="fig|48936.3.peg.2949"/>
<dbReference type="AlphaFoldDB" id="A0A0B9A370"/>
<dbReference type="SUPFAM" id="SSF47005">
    <property type="entry name" value="Peripheral subunit-binding domain of 2-oxo acid dehydrogenase complex"/>
    <property type="match status" value="2"/>
</dbReference>
<dbReference type="SUPFAM" id="SSF52777">
    <property type="entry name" value="CoA-dependent acyltransferases"/>
    <property type="match status" value="1"/>
</dbReference>
<keyword evidence="3 4" id="KW-0450">Lipoyl</keyword>
<evidence type="ECO:0000256" key="4">
    <source>
        <dbReference type="RuleBase" id="RU003423"/>
    </source>
</evidence>
<dbReference type="CDD" id="cd06849">
    <property type="entry name" value="lipoyl_domain"/>
    <property type="match status" value="1"/>
</dbReference>
<dbReference type="InterPro" id="IPR000089">
    <property type="entry name" value="Biotin_lipoyl"/>
</dbReference>
<dbReference type="Gene3D" id="4.10.320.10">
    <property type="entry name" value="E3-binding domain"/>
    <property type="match status" value="2"/>
</dbReference>
<accession>A0A0B9A370</accession>
<dbReference type="PROSITE" id="PS51826">
    <property type="entry name" value="PSBD"/>
    <property type="match status" value="2"/>
</dbReference>